<evidence type="ECO:0000256" key="1">
    <source>
        <dbReference type="ARBA" id="ARBA00006484"/>
    </source>
</evidence>
<evidence type="ECO:0000313" key="3">
    <source>
        <dbReference type="Proteomes" id="UP000006764"/>
    </source>
</evidence>
<sequence>MKSLKGKVMVVVDGTSDVGVQMVRALAAEGAAVVVGYAECRVSAETLVDEIIHAGGQAVALRADARQRDDMTTLFSVVREIFGRLDVLVQRAGRSGQRMLVRMSPDARRQHVNALLGVIREALVRTSGLLTVVPTPGAAAAAWVPDHATQPLPAGVLARAVLPAPQALQ</sequence>
<dbReference type="SUPFAM" id="SSF51735">
    <property type="entry name" value="NAD(P)-binding Rossmann-fold domains"/>
    <property type="match status" value="1"/>
</dbReference>
<dbReference type="OrthoDB" id="20590at2"/>
<dbReference type="HOGENOM" id="CLU_1575188_0_0_6"/>
<dbReference type="PANTHER" id="PTHR42879">
    <property type="entry name" value="3-OXOACYL-(ACYL-CARRIER-PROTEIN) REDUCTASE"/>
    <property type="match status" value="1"/>
</dbReference>
<comment type="similarity">
    <text evidence="1">Belongs to the short-chain dehydrogenases/reductases (SDR) family.</text>
</comment>
<keyword evidence="3" id="KW-1185">Reference proteome</keyword>
<protein>
    <submittedName>
        <fullName evidence="2">Short-chain dehydrogenase</fullName>
    </submittedName>
</protein>
<evidence type="ECO:0000313" key="2">
    <source>
        <dbReference type="EMBL" id="AJD46795.1"/>
    </source>
</evidence>
<dbReference type="Pfam" id="PF00106">
    <property type="entry name" value="adh_short"/>
    <property type="match status" value="1"/>
</dbReference>
<reference evidence="2 3" key="1">
    <citation type="journal article" date="2012" name="J. Bacteriol.">
        <title>Genome sequence of an alkane-degrading bacterium, Alcanivorax pacificus type strain W11-5, isolated from deep sea sediment.</title>
        <authorList>
            <person name="Lai Q."/>
            <person name="Shao Z."/>
        </authorList>
    </citation>
    <scope>NUCLEOTIDE SEQUENCE [LARGE SCALE GENOMIC DNA]</scope>
    <source>
        <strain evidence="2 3">W11-5</strain>
    </source>
</reference>
<dbReference type="STRING" id="391936.S7S_01865"/>
<dbReference type="PANTHER" id="PTHR42879:SF2">
    <property type="entry name" value="3-OXOACYL-[ACYL-CARRIER-PROTEIN] REDUCTASE FABG"/>
    <property type="match status" value="1"/>
</dbReference>
<accession>A0A0B4XJC6</accession>
<gene>
    <name evidence="2" type="ORF">S7S_01865</name>
</gene>
<proteinExistence type="inferred from homology"/>
<dbReference type="Proteomes" id="UP000006764">
    <property type="component" value="Chromosome"/>
</dbReference>
<dbReference type="InterPro" id="IPR036291">
    <property type="entry name" value="NAD(P)-bd_dom_sf"/>
</dbReference>
<name>A0A0B4XJC6_9GAMM</name>
<dbReference type="InterPro" id="IPR050259">
    <property type="entry name" value="SDR"/>
</dbReference>
<dbReference type="AlphaFoldDB" id="A0A0B4XJC6"/>
<dbReference type="Gene3D" id="3.40.50.720">
    <property type="entry name" value="NAD(P)-binding Rossmann-like Domain"/>
    <property type="match status" value="1"/>
</dbReference>
<dbReference type="EMBL" id="CP004387">
    <property type="protein sequence ID" value="AJD46795.1"/>
    <property type="molecule type" value="Genomic_DNA"/>
</dbReference>
<dbReference type="RefSeq" id="WP_008736496.1">
    <property type="nucleotide sequence ID" value="NZ_CP004387.1"/>
</dbReference>
<dbReference type="KEGG" id="apac:S7S_01865"/>
<dbReference type="InterPro" id="IPR002347">
    <property type="entry name" value="SDR_fam"/>
</dbReference>
<organism evidence="2 3">
    <name type="scientific">Isoalcanivorax pacificus W11-5</name>
    <dbReference type="NCBI Taxonomy" id="391936"/>
    <lineage>
        <taxon>Bacteria</taxon>
        <taxon>Pseudomonadati</taxon>
        <taxon>Pseudomonadota</taxon>
        <taxon>Gammaproteobacteria</taxon>
        <taxon>Oceanospirillales</taxon>
        <taxon>Alcanivoracaceae</taxon>
        <taxon>Isoalcanivorax</taxon>
    </lineage>
</organism>